<proteinExistence type="predicted"/>
<organism evidence="2 3">
    <name type="scientific">Cochleicola gelatinilyticus</name>
    <dbReference type="NCBI Taxonomy" id="1763537"/>
    <lineage>
        <taxon>Bacteria</taxon>
        <taxon>Pseudomonadati</taxon>
        <taxon>Bacteroidota</taxon>
        <taxon>Flavobacteriia</taxon>
        <taxon>Flavobacteriales</taxon>
        <taxon>Flavobacteriaceae</taxon>
        <taxon>Cochleicola</taxon>
    </lineage>
</organism>
<comment type="caution">
    <text evidence="2">The sequence shown here is derived from an EMBL/GenBank/DDBJ whole genome shotgun (WGS) entry which is preliminary data.</text>
</comment>
<dbReference type="Pfam" id="PF03572">
    <property type="entry name" value="Peptidase_S41"/>
    <property type="match status" value="1"/>
</dbReference>
<dbReference type="EMBL" id="LRXL01000026">
    <property type="protein sequence ID" value="OAB79893.1"/>
    <property type="molecule type" value="Genomic_DNA"/>
</dbReference>
<dbReference type="OrthoDB" id="2327485at2"/>
<accession>A0A167IPV0</accession>
<dbReference type="RefSeq" id="WP_068589957.1">
    <property type="nucleotide sequence ID" value="NZ_LRXL01000026.1"/>
</dbReference>
<evidence type="ECO:0000259" key="1">
    <source>
        <dbReference type="Pfam" id="PF03572"/>
    </source>
</evidence>
<dbReference type="AlphaFoldDB" id="A0A167IPV0"/>
<protein>
    <recommendedName>
        <fullName evidence="1">Tail specific protease domain-containing protein</fullName>
    </recommendedName>
</protein>
<keyword evidence="3" id="KW-1185">Reference proteome</keyword>
<name>A0A167IPV0_9FLAO</name>
<feature type="domain" description="Tail specific protease" evidence="1">
    <location>
        <begin position="105"/>
        <end position="147"/>
    </location>
</feature>
<dbReference type="InterPro" id="IPR005151">
    <property type="entry name" value="Tail-specific_protease"/>
</dbReference>
<dbReference type="GO" id="GO:0008236">
    <property type="term" value="F:serine-type peptidase activity"/>
    <property type="evidence" value="ECO:0007669"/>
    <property type="project" value="InterPro"/>
</dbReference>
<dbReference type="Proteomes" id="UP000077013">
    <property type="component" value="Unassembled WGS sequence"/>
</dbReference>
<dbReference type="STRING" id="1763537.ULVI_03900"/>
<reference evidence="2 3" key="1">
    <citation type="submission" date="2016-02" db="EMBL/GenBank/DDBJ databases">
        <title>Ulvibacter sp. LPB0005, isolated from Thais luteostoma.</title>
        <authorList>
            <person name="Shin S.-K."/>
            <person name="Yi H."/>
        </authorList>
    </citation>
    <scope>NUCLEOTIDE SEQUENCE [LARGE SCALE GENOMIC DNA]</scope>
    <source>
        <strain evidence="2 3">LPB0005</strain>
    </source>
</reference>
<evidence type="ECO:0000313" key="3">
    <source>
        <dbReference type="Proteomes" id="UP000077013"/>
    </source>
</evidence>
<dbReference type="InterPro" id="IPR029045">
    <property type="entry name" value="ClpP/crotonase-like_dom_sf"/>
</dbReference>
<sequence length="262" mass="30269">MLENDFKYITLFIENNYPGFQIAIREKGMPAYNALKSEVEIWISQNPDATSTQFLKAIKPYLSFFKDKHLRAYDPETIDEKGYFENIKEEKKPKINLIKGYKKGVCCLTIPSFNLRLWKELDAVYTILPKVAKNKDLIIDLRNNSGGGERMYKELLHILKKRNADQTVLLINRNCASATEAFIFKASKFKKVLSMGENTNGQFAYGEIKRNVTPHLGIVILIPTKVYKQWLPYEYIGLAPDKHVDTKTSMSYALEYLEALYN</sequence>
<evidence type="ECO:0000313" key="2">
    <source>
        <dbReference type="EMBL" id="OAB79893.1"/>
    </source>
</evidence>
<dbReference type="SUPFAM" id="SSF52096">
    <property type="entry name" value="ClpP/crotonase"/>
    <property type="match status" value="1"/>
</dbReference>
<gene>
    <name evidence="2" type="ORF">ULVI_03900</name>
</gene>
<dbReference type="GO" id="GO:0006508">
    <property type="term" value="P:proteolysis"/>
    <property type="evidence" value="ECO:0007669"/>
    <property type="project" value="InterPro"/>
</dbReference>
<dbReference type="Gene3D" id="3.90.226.10">
    <property type="entry name" value="2-enoyl-CoA Hydratase, Chain A, domain 1"/>
    <property type="match status" value="2"/>
</dbReference>